<dbReference type="OrthoDB" id="2285968at2759"/>
<evidence type="ECO:0000256" key="1">
    <source>
        <dbReference type="SAM" id="SignalP"/>
    </source>
</evidence>
<protein>
    <recommendedName>
        <fullName evidence="3">Extracellular membrane protein CFEM domain-containing protein</fullName>
    </recommendedName>
</protein>
<evidence type="ECO:0000313" key="2">
    <source>
        <dbReference type="EMBL" id="CDS13935.1"/>
    </source>
</evidence>
<sequence length="190" mass="20454">MRHLTFVFTSLLMMVVAVTASVELEQMHRLFKREDKLPYDTLPNTNCHTPSVCSNINQPVSCRCDDTVTVCHNQNGQFCWGSQKLNQTTNCPSIPDSCSSQFNGTASCLCNGDTVLCVDGYNHYCYGTYSGDAASASVSLQPFPEQSSSATSSSDSSESSNSGESAAVSLKSMNTTFLAAIVGFLAFFSL</sequence>
<reference evidence="2" key="1">
    <citation type="journal article" date="2014" name="Genome Announc.">
        <title>De novo whole-genome sequence and genome annotation of Lichtheimia ramosa.</title>
        <authorList>
            <person name="Linde J."/>
            <person name="Schwartze V."/>
            <person name="Binder U."/>
            <person name="Lass-Florl C."/>
            <person name="Voigt K."/>
            <person name="Horn F."/>
        </authorList>
    </citation>
    <scope>NUCLEOTIDE SEQUENCE</scope>
    <source>
        <strain evidence="2">JMRC FSU:6197</strain>
    </source>
</reference>
<feature type="signal peptide" evidence="1">
    <location>
        <begin position="1"/>
        <end position="20"/>
    </location>
</feature>
<accession>A0A077X2X2</accession>
<name>A0A077X2X2_9FUNG</name>
<dbReference type="AlphaFoldDB" id="A0A077X2X2"/>
<organism evidence="2">
    <name type="scientific">Lichtheimia ramosa</name>
    <dbReference type="NCBI Taxonomy" id="688394"/>
    <lineage>
        <taxon>Eukaryota</taxon>
        <taxon>Fungi</taxon>
        <taxon>Fungi incertae sedis</taxon>
        <taxon>Mucoromycota</taxon>
        <taxon>Mucoromycotina</taxon>
        <taxon>Mucoromycetes</taxon>
        <taxon>Mucorales</taxon>
        <taxon>Lichtheimiaceae</taxon>
        <taxon>Lichtheimia</taxon>
    </lineage>
</organism>
<feature type="chain" id="PRO_5001726648" description="Extracellular membrane protein CFEM domain-containing protein" evidence="1">
    <location>
        <begin position="21"/>
        <end position="190"/>
    </location>
</feature>
<proteinExistence type="predicted"/>
<evidence type="ECO:0008006" key="3">
    <source>
        <dbReference type="Google" id="ProtNLM"/>
    </source>
</evidence>
<gene>
    <name evidence="2" type="ORF">LRAMOSA06108</name>
</gene>
<keyword evidence="1" id="KW-0732">Signal</keyword>
<dbReference type="EMBL" id="LK023385">
    <property type="protein sequence ID" value="CDS13935.1"/>
    <property type="molecule type" value="Genomic_DNA"/>
</dbReference>